<evidence type="ECO:0000256" key="1">
    <source>
        <dbReference type="ARBA" id="ARBA00004123"/>
    </source>
</evidence>
<dbReference type="PANTHER" id="PTHR15502:SF7">
    <property type="entry name" value="CALCINEURIN-BINDING PROTEIN CABIN-1"/>
    <property type="match status" value="1"/>
</dbReference>
<feature type="compositionally biased region" description="Polar residues" evidence="3">
    <location>
        <begin position="947"/>
        <end position="960"/>
    </location>
</feature>
<dbReference type="SUPFAM" id="SSF48452">
    <property type="entry name" value="TPR-like"/>
    <property type="match status" value="1"/>
</dbReference>
<reference evidence="4" key="1">
    <citation type="journal article" date="2017" name="Nature">
        <title>The genome of Chenopodium quinoa.</title>
        <authorList>
            <person name="Jarvis D.E."/>
            <person name="Ho Y.S."/>
            <person name="Lightfoot D.J."/>
            <person name="Schmoeckel S.M."/>
            <person name="Li B."/>
            <person name="Borm T.J.A."/>
            <person name="Ohyanagi H."/>
            <person name="Mineta K."/>
            <person name="Michell C.T."/>
            <person name="Saber N."/>
            <person name="Kharbatia N.M."/>
            <person name="Rupper R.R."/>
            <person name="Sharp A.R."/>
            <person name="Dally N."/>
            <person name="Boughton B.A."/>
            <person name="Woo Y.H."/>
            <person name="Gao G."/>
            <person name="Schijlen E.G.W.M."/>
            <person name="Guo X."/>
            <person name="Momin A.A."/>
            <person name="Negrao S."/>
            <person name="Al-Babili S."/>
            <person name="Gehring C."/>
            <person name="Roessner U."/>
            <person name="Jung C."/>
            <person name="Murphy K."/>
            <person name="Arold S.T."/>
            <person name="Gojobori T."/>
            <person name="van der Linden C.G."/>
            <person name="van Loo E.N."/>
            <person name="Jellen E.N."/>
            <person name="Maughan P.J."/>
            <person name="Tester M."/>
        </authorList>
    </citation>
    <scope>NUCLEOTIDE SEQUENCE [LARGE SCALE GENOMIC DNA]</scope>
    <source>
        <strain evidence="4">cv. PI 614886</strain>
    </source>
</reference>
<dbReference type="GO" id="GO:0031491">
    <property type="term" value="F:nucleosome binding"/>
    <property type="evidence" value="ECO:0007669"/>
    <property type="project" value="TreeGrafter"/>
</dbReference>
<reference evidence="4" key="2">
    <citation type="submission" date="2021-03" db="UniProtKB">
        <authorList>
            <consortium name="EnsemblPlants"/>
        </authorList>
    </citation>
    <scope>IDENTIFICATION</scope>
</reference>
<dbReference type="PANTHER" id="PTHR15502">
    <property type="entry name" value="CALCINEURIN-BINDING PROTEIN CABIN 1-RELATED"/>
    <property type="match status" value="1"/>
</dbReference>
<feature type="compositionally biased region" description="Polar residues" evidence="3">
    <location>
        <begin position="928"/>
        <end position="937"/>
    </location>
</feature>
<organism evidence="4 5">
    <name type="scientific">Chenopodium quinoa</name>
    <name type="common">Quinoa</name>
    <dbReference type="NCBI Taxonomy" id="63459"/>
    <lineage>
        <taxon>Eukaryota</taxon>
        <taxon>Viridiplantae</taxon>
        <taxon>Streptophyta</taxon>
        <taxon>Embryophyta</taxon>
        <taxon>Tracheophyta</taxon>
        <taxon>Spermatophyta</taxon>
        <taxon>Magnoliopsida</taxon>
        <taxon>eudicotyledons</taxon>
        <taxon>Gunneridae</taxon>
        <taxon>Pentapetalae</taxon>
        <taxon>Caryophyllales</taxon>
        <taxon>Chenopodiaceae</taxon>
        <taxon>Chenopodioideae</taxon>
        <taxon>Atripliceae</taxon>
        <taxon>Chenopodium</taxon>
    </lineage>
</organism>
<keyword evidence="2" id="KW-0539">Nucleus</keyword>
<evidence type="ECO:0000256" key="2">
    <source>
        <dbReference type="ARBA" id="ARBA00023242"/>
    </source>
</evidence>
<feature type="region of interest" description="Disordered" evidence="3">
    <location>
        <begin position="1902"/>
        <end position="1956"/>
    </location>
</feature>
<dbReference type="FunFam" id="1.25.40.10:FF:000431">
    <property type="entry name" value="Tetratricopeptide repeat (TPR)-like superfamily protein"/>
    <property type="match status" value="1"/>
</dbReference>
<feature type="compositionally biased region" description="Low complexity" evidence="3">
    <location>
        <begin position="1851"/>
        <end position="1870"/>
    </location>
</feature>
<feature type="compositionally biased region" description="Basic and acidic residues" evidence="3">
    <location>
        <begin position="893"/>
        <end position="903"/>
    </location>
</feature>
<evidence type="ECO:0000313" key="5">
    <source>
        <dbReference type="Proteomes" id="UP000596660"/>
    </source>
</evidence>
<sequence length="1956" mass="219341">MFAISAINDTDSKNQWEPLAPTKEAQEFHLTQTYHDGLLKLQAKDYKKAREYLEAVVKDPLVSTTQVESTASDGHLLQLKFLALKNLATVFLQQGSAHYESALHCYLQAVEIDTKDSVVWNQLGTLACSMGLLSISRWAFEQGLVCSPNNWNCMEKLLEVLIAIGDEVASLAVAELILRHWPSHARASHVKITIEESEPIPFAPRGIDKLEPEHARLKFVDKRKASNSDLDMDNVPKRLNQMIELQLKELSWTALADIVLGLLNSLDGSNSETAVENSNLSGNMRIAICLPSKQEDAEMPFASSSQNISNGECDTREENITDKKELHYSEEQIFERRSTRLVSLRSQKTGKEDAEFSGNKDMEKVVIHSLQPFIISGHQIKDLDYSSIHSLENEWQDVQNFVIETSKNYGAHHLGHLLLEEVAKREPLNRDAFMKFLEMEKLTRLWGCDRTPECSLFLAELYHDLGSCSPTSSKMSEFMHEASFHLSKIVESVALEWPVDLGVNWGKVCSKDGETTEDCVQGSFDCPQRPKSSVHARILTEKSSFWVRFYWLSGLVSIWEGNRLRAHEEFSTSLSLLENNRNLNDIPVSVQLPHCKVNKELTTDKILHEINLLEVQFLLKNDVAEMLEKELYMECIALLAPLLLSTKGVDVDVAPATDKYEGVTTSELSALDVLIKACEKVNPLNVEVYLNCQKRKLQLLMVAAGMEDFVASCDLSCEKTARKVMSYGTESKDTLSNNYFDSIAEQVKAISECASQVKSFIDQHRDLRDINIPSSIADIQALLLALMCNIARMSFCKKPSGVSSPDHGELKRKCFFVNAAIAFCKLQHLDLTIPIKTQVDLILTIHDVLAEYGLCCVGEDGEGVDGTFLKLAIKHLLAIKLKSSHHSLSKESNGSHDDARMSADEPSAGISPPKEVFTGPNELIVPDTYSSAESEQGNGIEDVPINKLSNGEEQSKPDSPSGSELSEDEKEELESAIDNALNQCFFCLYGLNLRSESGFEDDLAVHRNTSQADYQSKEQCADVFKYILPYAKASTVSFFLNPSKTGLLKLRRVLRAIRKHFPQPPDDVLAGNPIDKYLDDPNLCEDKLSEVAGSDEFLESIVKAIFLDTGILNQKKISVRSCEPYMEVYSDLYYLLAQSEEASATDKWPGFVLTKEGEDYVQQNANVSKYDLLFNPLRFESWQRLANVYDEVSLSLVKQEVDLLLNDGSKNINVTGWRKNASLPQRVETSRRRSRRCLLMSLALAKTSEQQSEIHEMLALVYFDGLQNVVPFYDQRSVAPSKDATWMMFCKNAKKHFEKAFAHRQDWSHAFYLGKICQKLECSPELSLSYYDKAIVINPSAVDAIYRMHASRLKLLHTCQRTNVENLKVFADYSFNQTTKEKVMNILDKVEIDRKEDILSGHDGPNLEKVHQLDEPWRMLYNDCLSALEICVEGDLKHYHKARYMLAQGFYKRGGIGDLQKAKDEMSFCFKSSRSSFTINMWEIDSSAKKGRRKAPAVAGSKKVLEVNLPESSRKFITCIRKYLLFYLKLLEETGDLCTLDRAYVTIRADKRFSLCLEDLVPVALGRYLKTLISSMSSTDAAASTPAKSSPEQILEKMFTLFMEQASLWPDICSSTEIKCPELSERTLYGYLHQYLYSLEKDVKLEVLEGLNEKIRKRCRNPKLSNDSSCSGVFKHASVAWCRSLIINLVKITPLHSSACGEATASDNEQLLYLDLQAKDFWYPSFGNSAHVAILETKWNTLLSKFEHVVVKKASEENLETANSLLRSTYSFYRDSSSIVLLSGLNLFWVPARLITTGQFNHSADGVEIVDVSVPRKLLLWAYTLLHGRCPSISAVVKYCEENVKTKSKKASNALSSASTTSLPTVPTPQSVVGGCKDGVASHVGSSEAAGIAPLADTQSSILPEASKNPGTNTSPNTNDSQKILSAAQQLHHCNNTTVSERRTFDLNSDAEPERN</sequence>
<dbReference type="InterPro" id="IPR033053">
    <property type="entry name" value="Hir3/CABIN1"/>
</dbReference>
<keyword evidence="5" id="KW-1185">Reference proteome</keyword>
<dbReference type="InterPro" id="IPR011990">
    <property type="entry name" value="TPR-like_helical_dom_sf"/>
</dbReference>
<proteinExistence type="predicted"/>
<accession>A0A803LBH5</accession>
<protein>
    <recommendedName>
        <fullName evidence="6">Calcineurin-binding protein 1</fullName>
    </recommendedName>
</protein>
<dbReference type="Proteomes" id="UP000596660">
    <property type="component" value="Unplaced"/>
</dbReference>
<dbReference type="GO" id="GO:0006325">
    <property type="term" value="P:chromatin organization"/>
    <property type="evidence" value="ECO:0007669"/>
    <property type="project" value="InterPro"/>
</dbReference>
<dbReference type="EnsemblPlants" id="AUR62009214-RA">
    <property type="protein sequence ID" value="AUR62009214-RA:cds"/>
    <property type="gene ID" value="AUR62009214"/>
</dbReference>
<name>A0A803LBH5_CHEQI</name>
<dbReference type="Gramene" id="AUR62009214-RA">
    <property type="protein sequence ID" value="AUR62009214-RA:cds"/>
    <property type="gene ID" value="AUR62009214"/>
</dbReference>
<dbReference type="Gene3D" id="1.25.40.10">
    <property type="entry name" value="Tetratricopeptide repeat domain"/>
    <property type="match status" value="1"/>
</dbReference>
<dbReference type="OMA" id="YHYITEA"/>
<evidence type="ECO:0000256" key="3">
    <source>
        <dbReference type="SAM" id="MobiDB-lite"/>
    </source>
</evidence>
<comment type="subcellular location">
    <subcellularLocation>
        <location evidence="1">Nucleus</location>
    </subcellularLocation>
</comment>
<dbReference type="GO" id="GO:0005634">
    <property type="term" value="C:nucleus"/>
    <property type="evidence" value="ECO:0007669"/>
    <property type="project" value="UniProtKB-SubCell"/>
</dbReference>
<feature type="compositionally biased region" description="Polar residues" evidence="3">
    <location>
        <begin position="1909"/>
        <end position="1939"/>
    </location>
</feature>
<evidence type="ECO:0000313" key="4">
    <source>
        <dbReference type="EnsemblPlants" id="AUR62009214-RA:cds"/>
    </source>
</evidence>
<feature type="region of interest" description="Disordered" evidence="3">
    <location>
        <begin position="887"/>
        <end position="973"/>
    </location>
</feature>
<feature type="region of interest" description="Disordered" evidence="3">
    <location>
        <begin position="1850"/>
        <end position="1870"/>
    </location>
</feature>
<evidence type="ECO:0008006" key="6">
    <source>
        <dbReference type="Google" id="ProtNLM"/>
    </source>
</evidence>